<feature type="transmembrane region" description="Helical" evidence="1">
    <location>
        <begin position="43"/>
        <end position="65"/>
    </location>
</feature>
<feature type="transmembrane region" description="Helical" evidence="1">
    <location>
        <begin position="12"/>
        <end position="31"/>
    </location>
</feature>
<dbReference type="AlphaFoldDB" id="A0A5D0MEL9"/>
<feature type="transmembrane region" description="Helical" evidence="1">
    <location>
        <begin position="80"/>
        <end position="101"/>
    </location>
</feature>
<sequence length="169" mass="19729">MKPKKKKKLKNNFIFLFCVILLYIILSFVNFDKIQKSLIISKNIIFMVLPIFLIVIVFMTIINLVPNRIIKKYLGKDSKIISWLMAIFGGVFSHGPIYAWYSFLEEMEQKGMSKGRIATFLYSRAIKIPLLPLMISFFGITFTIIYNIWLFIFSIIQGLLIDLIMGKKK</sequence>
<protein>
    <submittedName>
        <fullName evidence="2">Permease</fullName>
    </submittedName>
</protein>
<proteinExistence type="predicted"/>
<dbReference type="Proteomes" id="UP000324143">
    <property type="component" value="Unassembled WGS sequence"/>
</dbReference>
<evidence type="ECO:0000256" key="1">
    <source>
        <dbReference type="SAM" id="Phobius"/>
    </source>
</evidence>
<keyword evidence="3" id="KW-1185">Reference proteome</keyword>
<keyword evidence="1" id="KW-0472">Membrane</keyword>
<gene>
    <name evidence="2" type="ORF">FXF47_07130</name>
</gene>
<feature type="transmembrane region" description="Helical" evidence="1">
    <location>
        <begin position="146"/>
        <end position="165"/>
    </location>
</feature>
<keyword evidence="1" id="KW-0812">Transmembrane</keyword>
<name>A0A5D0MEL9_9BACT</name>
<organism evidence="2 3">
    <name type="scientific">Candidatus Mcinerneyibacterium aminivorans</name>
    <dbReference type="NCBI Taxonomy" id="2703815"/>
    <lineage>
        <taxon>Bacteria</taxon>
        <taxon>Candidatus Macinerneyibacteriota</taxon>
        <taxon>Candidatus Mcinerneyibacteria</taxon>
        <taxon>Candidatus Mcinerneyibacteriales</taxon>
        <taxon>Candidatus Mcinerneyibacteriaceae</taxon>
        <taxon>Candidatus Mcinerneyibacterium</taxon>
    </lineage>
</organism>
<reference evidence="2" key="1">
    <citation type="submission" date="2019-08" db="EMBL/GenBank/DDBJ databases">
        <title>Genomic characterization of a novel candidate phylum (ARYD3) from a high temperature, high salinity tertiary oil reservoir in north central Oklahoma, USA.</title>
        <authorList>
            <person name="Youssef N.H."/>
            <person name="Yadav A."/>
            <person name="Elshahed M.S."/>
        </authorList>
    </citation>
    <scope>NUCLEOTIDE SEQUENCE [LARGE SCALE GENOMIC DNA]</scope>
    <source>
        <strain evidence="2">ARYD3</strain>
    </source>
</reference>
<comment type="caution">
    <text evidence="2">The sequence shown here is derived from an EMBL/GenBank/DDBJ whole genome shotgun (WGS) entry which is preliminary data.</text>
</comment>
<keyword evidence="1" id="KW-1133">Transmembrane helix</keyword>
<accession>A0A5D0MEL9</accession>
<evidence type="ECO:0000313" key="3">
    <source>
        <dbReference type="Proteomes" id="UP000324143"/>
    </source>
</evidence>
<evidence type="ECO:0000313" key="2">
    <source>
        <dbReference type="EMBL" id="TYB30842.1"/>
    </source>
</evidence>
<dbReference type="EMBL" id="VSIX01000068">
    <property type="protein sequence ID" value="TYB30842.1"/>
    <property type="molecule type" value="Genomic_DNA"/>
</dbReference>